<organism evidence="1">
    <name type="scientific">uncultured Caudovirales phage</name>
    <dbReference type="NCBI Taxonomy" id="2100421"/>
    <lineage>
        <taxon>Viruses</taxon>
        <taxon>Duplodnaviria</taxon>
        <taxon>Heunggongvirae</taxon>
        <taxon>Uroviricota</taxon>
        <taxon>Caudoviricetes</taxon>
        <taxon>Peduoviridae</taxon>
        <taxon>Maltschvirus</taxon>
        <taxon>Maltschvirus maltsch</taxon>
    </lineage>
</organism>
<accession>A0A6J7WI39</accession>
<dbReference type="EMBL" id="LR798243">
    <property type="protein sequence ID" value="CAB5215145.1"/>
    <property type="molecule type" value="Genomic_DNA"/>
</dbReference>
<gene>
    <name evidence="1" type="ORF">UFOVP190_416</name>
</gene>
<sequence>MTTFKFTVNGKEYIIEAETYVSARQQLKELLGLP</sequence>
<proteinExistence type="predicted"/>
<protein>
    <submittedName>
        <fullName evidence="1">Uncharacterized protein</fullName>
    </submittedName>
</protein>
<reference evidence="1" key="1">
    <citation type="submission" date="2020-05" db="EMBL/GenBank/DDBJ databases">
        <authorList>
            <person name="Chiriac C."/>
            <person name="Salcher M."/>
            <person name="Ghai R."/>
            <person name="Kavagutti S V."/>
        </authorList>
    </citation>
    <scope>NUCLEOTIDE SEQUENCE</scope>
</reference>
<evidence type="ECO:0000313" key="1">
    <source>
        <dbReference type="EMBL" id="CAB5215145.1"/>
    </source>
</evidence>
<name>A0A6J7WI39_9CAUD</name>